<dbReference type="InterPro" id="IPR055707">
    <property type="entry name" value="DUF7283"/>
</dbReference>
<dbReference type="Pfam" id="PF23954">
    <property type="entry name" value="DUF7283"/>
    <property type="match status" value="1"/>
</dbReference>
<organism evidence="1 2">
    <name type="scientific">Haladaptatus litoreus</name>
    <dbReference type="NCBI Taxonomy" id="553468"/>
    <lineage>
        <taxon>Archaea</taxon>
        <taxon>Methanobacteriati</taxon>
        <taxon>Methanobacteriota</taxon>
        <taxon>Stenosarchaea group</taxon>
        <taxon>Halobacteria</taxon>
        <taxon>Halobacteriales</taxon>
        <taxon>Haladaptataceae</taxon>
        <taxon>Haladaptatus</taxon>
    </lineage>
</organism>
<evidence type="ECO:0000313" key="2">
    <source>
        <dbReference type="Proteomes" id="UP000186914"/>
    </source>
</evidence>
<name>A0A1N6WMU5_9EURY</name>
<dbReference type="AlphaFoldDB" id="A0A1N6WMU5"/>
<keyword evidence="2" id="KW-1185">Reference proteome</keyword>
<accession>A0A1N6WMU5</accession>
<protein>
    <submittedName>
        <fullName evidence="1">Uncharacterized protein</fullName>
    </submittedName>
</protein>
<dbReference type="RefSeq" id="WP_245799891.1">
    <property type="nucleotide sequence ID" value="NZ_FTNO01000001.1"/>
</dbReference>
<dbReference type="EMBL" id="FTNO01000001">
    <property type="protein sequence ID" value="SIQ91352.1"/>
    <property type="molecule type" value="Genomic_DNA"/>
</dbReference>
<gene>
    <name evidence="1" type="ORF">SAMN05421858_0793</name>
</gene>
<proteinExistence type="predicted"/>
<dbReference type="Proteomes" id="UP000186914">
    <property type="component" value="Unassembled WGS sequence"/>
</dbReference>
<sequence>MASLVVFGVAAELPTTPPPDAARAVNTVDSVAGCEYTATAEHPISAREVKLGAHRLGLRGVGGTAHATFVSDSVVPVGNVAGSKRGTNLRRVLNGEPPASVFASPTDFASAVRVAGNRRATWQGADNTLQIRCVSWEGVDATLVA</sequence>
<reference evidence="2" key="1">
    <citation type="submission" date="2017-01" db="EMBL/GenBank/DDBJ databases">
        <authorList>
            <person name="Varghese N."/>
            <person name="Submissions S."/>
        </authorList>
    </citation>
    <scope>NUCLEOTIDE SEQUENCE [LARGE SCALE GENOMIC DNA]</scope>
    <source>
        <strain evidence="2">CGMCC 1.7737</strain>
    </source>
</reference>
<evidence type="ECO:0000313" key="1">
    <source>
        <dbReference type="EMBL" id="SIQ91352.1"/>
    </source>
</evidence>